<dbReference type="PANTHER" id="PTHR46740">
    <property type="entry name" value="PROTEIN DYAD"/>
    <property type="match status" value="1"/>
</dbReference>
<feature type="region of interest" description="Disordered" evidence="1">
    <location>
        <begin position="384"/>
        <end position="405"/>
    </location>
</feature>
<dbReference type="OrthoDB" id="515863at2759"/>
<sequence>MSGNEIRPIKLKASLAMKKHHEEEDNNSKALVKVKLEKDKHVSSSDDGSSGKAMVTVKLEKEEESSGGVLVASSGGALKRKRISRLVEKSRRFSAKSSESSSSLLDKQKQKTCLRRGMTTRWNTDRIDNAELALFEILKEKGASFERPVPRAELRVSARRRIGDTGLLDHLLKHIDGNVTPGGAERFRRCHNTEGTMQYWLESADLIKIKLESGVCDSNWAPPSWWKLQGANSIIKLEPGVLEPSESPAKLKEEMDKMRSEIKELVSDLALIKRESGIRDLDSIPLAQWKIQSSSKESPAVSSKLREEIDKMKSDLKKHISKPELPNNADANEKLIKDFMSWRVKTDKQIAEISNSLASTQCMVKELVSWKDKVEQQLVGISNSHNSRQANGSNSFSPDPQNWEHLLHSTNLDDFTGDGFEPWDVDTDLIDALPEAEAVRPDTYLLPPNARKSSFQDHMWFEEQSVLNSEMQRTTESCMTRGDSRSSNQDKAELTPGSSITAGPISDIEDPNINSQETLKELVSWKAKAEQQLMEISDAVRALQG</sequence>
<feature type="region of interest" description="Disordered" evidence="1">
    <location>
        <begin position="475"/>
        <end position="513"/>
    </location>
</feature>
<reference evidence="4 5" key="2">
    <citation type="submission" date="2025-04" db="UniProtKB">
        <authorList>
            <consortium name="RefSeq"/>
        </authorList>
    </citation>
    <scope>IDENTIFICATION</scope>
    <source>
        <tissue evidence="4 5">Leaf</tissue>
    </source>
</reference>
<protein>
    <submittedName>
        <fullName evidence="4 5">Protein AMEIOTIC 1 homolog</fullName>
    </submittedName>
</protein>
<dbReference type="GO" id="GO:0007131">
    <property type="term" value="P:reciprocal meiotic recombination"/>
    <property type="evidence" value="ECO:0007669"/>
    <property type="project" value="InterPro"/>
</dbReference>
<proteinExistence type="predicted"/>
<dbReference type="PANTHER" id="PTHR46740:SF1">
    <property type="entry name" value="DYAD PROTEIN"/>
    <property type="match status" value="1"/>
</dbReference>
<feature type="region of interest" description="Disordered" evidence="1">
    <location>
        <begin position="16"/>
        <end position="67"/>
    </location>
</feature>
<dbReference type="Proteomes" id="UP000504610">
    <property type="component" value="Chromosome 4"/>
</dbReference>
<dbReference type="GO" id="GO:0051177">
    <property type="term" value="P:meiotic sister chromatid cohesion"/>
    <property type="evidence" value="ECO:0007669"/>
    <property type="project" value="InterPro"/>
</dbReference>
<dbReference type="RefSeq" id="XP_018482693.1">
    <property type="nucleotide sequence ID" value="XM_018627191.2"/>
</dbReference>
<dbReference type="RefSeq" id="XP_056865340.1">
    <property type="nucleotide sequence ID" value="XM_057009360.1"/>
</dbReference>
<evidence type="ECO:0000313" key="3">
    <source>
        <dbReference type="Proteomes" id="UP000504610"/>
    </source>
</evidence>
<dbReference type="Pfam" id="PF25874">
    <property type="entry name" value="WHD_plant_repro"/>
    <property type="match status" value="1"/>
</dbReference>
<accession>A0A6J0NFV2</accession>
<feature type="compositionally biased region" description="Basic and acidic residues" evidence="1">
    <location>
        <begin position="482"/>
        <end position="493"/>
    </location>
</feature>
<reference evidence="3" key="1">
    <citation type="journal article" date="2019" name="Database">
        <title>The radish genome database (RadishGD): an integrated information resource for radish genomics.</title>
        <authorList>
            <person name="Yu H.J."/>
            <person name="Baek S."/>
            <person name="Lee Y.J."/>
            <person name="Cho A."/>
            <person name="Mun J.H."/>
        </authorList>
    </citation>
    <scope>NUCLEOTIDE SEQUENCE [LARGE SCALE GENOMIC DNA]</scope>
    <source>
        <strain evidence="3">cv. WK10039</strain>
    </source>
</reference>
<dbReference type="AlphaFoldDB" id="A0A6J0NFV2"/>
<organism evidence="3 4">
    <name type="scientific">Raphanus sativus</name>
    <name type="common">Radish</name>
    <name type="synonym">Raphanus raphanistrum var. sativus</name>
    <dbReference type="NCBI Taxonomy" id="3726"/>
    <lineage>
        <taxon>Eukaryota</taxon>
        <taxon>Viridiplantae</taxon>
        <taxon>Streptophyta</taxon>
        <taxon>Embryophyta</taxon>
        <taxon>Tracheophyta</taxon>
        <taxon>Spermatophyta</taxon>
        <taxon>Magnoliopsida</taxon>
        <taxon>eudicotyledons</taxon>
        <taxon>Gunneridae</taxon>
        <taxon>Pentapetalae</taxon>
        <taxon>rosids</taxon>
        <taxon>malvids</taxon>
        <taxon>Brassicales</taxon>
        <taxon>Brassicaceae</taxon>
        <taxon>Brassiceae</taxon>
        <taxon>Raphanus</taxon>
    </lineage>
</organism>
<keyword evidence="3" id="KW-1185">Reference proteome</keyword>
<feature type="compositionally biased region" description="Basic and acidic residues" evidence="1">
    <location>
        <begin position="34"/>
        <end position="44"/>
    </location>
</feature>
<dbReference type="GeneID" id="130494394"/>
<feature type="compositionally biased region" description="Polar residues" evidence="1">
    <location>
        <begin position="384"/>
        <end position="400"/>
    </location>
</feature>
<evidence type="ECO:0000313" key="4">
    <source>
        <dbReference type="RefSeq" id="XP_018482693.1"/>
    </source>
</evidence>
<dbReference type="KEGG" id="rsz:130494394"/>
<evidence type="ECO:0000313" key="5">
    <source>
        <dbReference type="RefSeq" id="XP_056865340.1"/>
    </source>
</evidence>
<dbReference type="InterPro" id="IPR044221">
    <property type="entry name" value="DYAD/AMEIOTIC1"/>
</dbReference>
<feature type="domain" description="PTC1-like winged helix-turn-helix" evidence="2">
    <location>
        <begin position="121"/>
        <end position="203"/>
    </location>
</feature>
<dbReference type="InterPro" id="IPR059080">
    <property type="entry name" value="WHD_PTC1"/>
</dbReference>
<name>A0A6J0NFV2_RAPSA</name>
<evidence type="ECO:0000256" key="1">
    <source>
        <dbReference type="SAM" id="MobiDB-lite"/>
    </source>
</evidence>
<gene>
    <name evidence="4 5" type="primary">LOC130494394</name>
</gene>
<evidence type="ECO:0000259" key="2">
    <source>
        <dbReference type="Pfam" id="PF25874"/>
    </source>
</evidence>